<organism evidence="1">
    <name type="scientific">hydrothermal vent metagenome</name>
    <dbReference type="NCBI Taxonomy" id="652676"/>
    <lineage>
        <taxon>unclassified sequences</taxon>
        <taxon>metagenomes</taxon>
        <taxon>ecological metagenomes</taxon>
    </lineage>
</organism>
<proteinExistence type="predicted"/>
<dbReference type="AlphaFoldDB" id="A0A3B0SRU3"/>
<gene>
    <name evidence="1" type="ORF">MNBD_ACTINO02-1478</name>
</gene>
<feature type="non-terminal residue" evidence="1">
    <location>
        <position position="179"/>
    </location>
</feature>
<name>A0A3B0SRU3_9ZZZZ</name>
<dbReference type="Pfam" id="PF12389">
    <property type="entry name" value="Peptidase_M73"/>
    <property type="match status" value="1"/>
</dbReference>
<reference evidence="1" key="1">
    <citation type="submission" date="2018-06" db="EMBL/GenBank/DDBJ databases">
        <authorList>
            <person name="Zhirakovskaya E."/>
        </authorList>
    </citation>
    <scope>NUCLEOTIDE SEQUENCE</scope>
</reference>
<dbReference type="InterPro" id="IPR022121">
    <property type="entry name" value="Peptidase_M73_camelysin"/>
</dbReference>
<evidence type="ECO:0000313" key="1">
    <source>
        <dbReference type="EMBL" id="VAW08575.1"/>
    </source>
</evidence>
<accession>A0A3B0SRU3</accession>
<sequence>MRIGANALSSSSRASMSRLATVLFAVMLVGLLTLSGSRAAFSDTTSNTNNSLSTGTVTLVDDDTGLAMFSVTDMAPLDTVVECIEVEYAGSLSGLNPVVLYAGANGGADTGLGTYLDLTIEAGTGATYGDCSTFLGSPILSGGTVADFVAGNSDYTNSVATSWTPSGTGDTRAFRITVT</sequence>
<protein>
    <submittedName>
        <fullName evidence="1">Uncharacterized protein</fullName>
    </submittedName>
</protein>
<dbReference type="EMBL" id="UOEK01000473">
    <property type="protein sequence ID" value="VAW08575.1"/>
    <property type="molecule type" value="Genomic_DNA"/>
</dbReference>